<feature type="non-terminal residue" evidence="7">
    <location>
        <position position="106"/>
    </location>
</feature>
<proteinExistence type="inferred from homology"/>
<dbReference type="PANTHER" id="PTHR31232">
    <property type="match status" value="1"/>
</dbReference>
<dbReference type="PANTHER" id="PTHR31232:SF149">
    <property type="entry name" value="S-PROTEIN HOMOLOG"/>
    <property type="match status" value="1"/>
</dbReference>
<gene>
    <name evidence="7" type="primary">SPH3</name>
    <name evidence="7" type="ORF">CR513_41611</name>
</gene>
<comment type="caution">
    <text evidence="7">The sequence shown here is derived from an EMBL/GenBank/DDBJ whole genome shotgun (WGS) entry which is preliminary data.</text>
</comment>
<evidence type="ECO:0000256" key="1">
    <source>
        <dbReference type="ARBA" id="ARBA00004613"/>
    </source>
</evidence>
<keyword evidence="8" id="KW-1185">Reference proteome</keyword>
<evidence type="ECO:0000313" key="8">
    <source>
        <dbReference type="Proteomes" id="UP000257109"/>
    </source>
</evidence>
<keyword evidence="5" id="KW-0732">Signal</keyword>
<dbReference type="InterPro" id="IPR010264">
    <property type="entry name" value="Self-incomp_S1"/>
</dbReference>
<reference evidence="7" key="1">
    <citation type="submission" date="2018-05" db="EMBL/GenBank/DDBJ databases">
        <title>Draft genome of Mucuna pruriens seed.</title>
        <authorList>
            <person name="Nnadi N.E."/>
            <person name="Vos R."/>
            <person name="Hasami M.H."/>
            <person name="Devisetty U.K."/>
            <person name="Aguiy J.C."/>
        </authorList>
    </citation>
    <scope>NUCLEOTIDE SEQUENCE [LARGE SCALE GENOMIC DNA]</scope>
    <source>
        <strain evidence="7">JCA_2017</strain>
    </source>
</reference>
<evidence type="ECO:0000256" key="4">
    <source>
        <dbReference type="ARBA" id="ARBA00022525"/>
    </source>
</evidence>
<comment type="subcellular location">
    <subcellularLocation>
        <location evidence="1 6">Secreted</location>
    </subcellularLocation>
</comment>
<dbReference type="GO" id="GO:0005576">
    <property type="term" value="C:extracellular region"/>
    <property type="evidence" value="ECO:0007669"/>
    <property type="project" value="UniProtKB-SubCell"/>
</dbReference>
<dbReference type="OrthoDB" id="1430548at2759"/>
<protein>
    <recommendedName>
        <fullName evidence="6">S-protein homolog</fullName>
    </recommendedName>
</protein>
<sequence>MSNVLRAGLFSKTHATITNKLKERLTLTLHCKSADLGMHVLPFNQIYGTQFYCSFKWENSPQMYFDIYIKDRDGNICFERCCWNIQPSGPCLTSDDHLSYFNWNSH</sequence>
<evidence type="ECO:0000256" key="2">
    <source>
        <dbReference type="ARBA" id="ARBA00005581"/>
    </source>
</evidence>
<accession>A0A371FIM7</accession>
<dbReference type="AlphaFoldDB" id="A0A371FIM7"/>
<keyword evidence="3 6" id="KW-0713">Self-incompatibility</keyword>
<comment type="similarity">
    <text evidence="2 6">Belongs to the plant self-incompatibility (S1) protein family.</text>
</comment>
<dbReference type="Proteomes" id="UP000257109">
    <property type="component" value="Unassembled WGS sequence"/>
</dbReference>
<name>A0A371FIM7_MUCPR</name>
<dbReference type="EMBL" id="QJKJ01008951">
    <property type="protein sequence ID" value="RDX78156.1"/>
    <property type="molecule type" value="Genomic_DNA"/>
</dbReference>
<evidence type="ECO:0000313" key="7">
    <source>
        <dbReference type="EMBL" id="RDX78156.1"/>
    </source>
</evidence>
<organism evidence="7 8">
    <name type="scientific">Mucuna pruriens</name>
    <name type="common">Velvet bean</name>
    <name type="synonym">Dolichos pruriens</name>
    <dbReference type="NCBI Taxonomy" id="157652"/>
    <lineage>
        <taxon>Eukaryota</taxon>
        <taxon>Viridiplantae</taxon>
        <taxon>Streptophyta</taxon>
        <taxon>Embryophyta</taxon>
        <taxon>Tracheophyta</taxon>
        <taxon>Spermatophyta</taxon>
        <taxon>Magnoliopsida</taxon>
        <taxon>eudicotyledons</taxon>
        <taxon>Gunneridae</taxon>
        <taxon>Pentapetalae</taxon>
        <taxon>rosids</taxon>
        <taxon>fabids</taxon>
        <taxon>Fabales</taxon>
        <taxon>Fabaceae</taxon>
        <taxon>Papilionoideae</taxon>
        <taxon>50 kb inversion clade</taxon>
        <taxon>NPAAA clade</taxon>
        <taxon>indigoferoid/millettioid clade</taxon>
        <taxon>Phaseoleae</taxon>
        <taxon>Mucuna</taxon>
    </lineage>
</organism>
<evidence type="ECO:0000256" key="6">
    <source>
        <dbReference type="RuleBase" id="RU367044"/>
    </source>
</evidence>
<evidence type="ECO:0000256" key="5">
    <source>
        <dbReference type="ARBA" id="ARBA00022729"/>
    </source>
</evidence>
<evidence type="ECO:0000256" key="3">
    <source>
        <dbReference type="ARBA" id="ARBA00022471"/>
    </source>
</evidence>
<dbReference type="GO" id="GO:0060320">
    <property type="term" value="P:rejection of self pollen"/>
    <property type="evidence" value="ECO:0007669"/>
    <property type="project" value="UniProtKB-KW"/>
</dbReference>
<dbReference type="Pfam" id="PF05938">
    <property type="entry name" value="Self-incomp_S1"/>
    <property type="match status" value="1"/>
</dbReference>
<keyword evidence="4 6" id="KW-0964">Secreted</keyword>